<evidence type="ECO:0000313" key="3">
    <source>
        <dbReference type="Proteomes" id="UP000401717"/>
    </source>
</evidence>
<reference evidence="1" key="3">
    <citation type="submission" date="2021-08" db="EMBL/GenBank/DDBJ databases">
        <authorList>
            <person name="Tani A."/>
            <person name="Ola A."/>
            <person name="Ogura Y."/>
            <person name="Katsura K."/>
            <person name="Hayashi T."/>
        </authorList>
    </citation>
    <scope>NUCLEOTIDE SEQUENCE</scope>
    <source>
        <strain evidence="1">DSM 22415</strain>
    </source>
</reference>
<protein>
    <submittedName>
        <fullName evidence="2">Uncharacterized protein</fullName>
    </submittedName>
</protein>
<dbReference type="EMBL" id="CABFVH010000107">
    <property type="protein sequence ID" value="VUF16145.1"/>
    <property type="molecule type" value="Genomic_DNA"/>
</dbReference>
<dbReference type="Proteomes" id="UP001055303">
    <property type="component" value="Unassembled WGS sequence"/>
</dbReference>
<organism evidence="2 3">
    <name type="scientific">Methylobacterium dankookense</name>
    <dbReference type="NCBI Taxonomy" id="560405"/>
    <lineage>
        <taxon>Bacteria</taxon>
        <taxon>Pseudomonadati</taxon>
        <taxon>Pseudomonadota</taxon>
        <taxon>Alphaproteobacteria</taxon>
        <taxon>Hyphomicrobiales</taxon>
        <taxon>Methylobacteriaceae</taxon>
        <taxon>Methylobacterium</taxon>
    </lineage>
</organism>
<reference evidence="1" key="2">
    <citation type="journal article" date="2021" name="Front. Microbiol.">
        <title>Comprehensive Comparative Genomics and Phenotyping of Methylobacterium Species.</title>
        <authorList>
            <person name="Alessa O."/>
            <person name="Ogura Y."/>
            <person name="Fujitani Y."/>
            <person name="Takami H."/>
            <person name="Hayashi T."/>
            <person name="Sahin N."/>
            <person name="Tani A."/>
        </authorList>
    </citation>
    <scope>NUCLEOTIDE SEQUENCE</scope>
    <source>
        <strain evidence="1">DSM 22415</strain>
    </source>
</reference>
<dbReference type="Proteomes" id="UP000401717">
    <property type="component" value="Unassembled WGS sequence"/>
</dbReference>
<evidence type="ECO:0000313" key="4">
    <source>
        <dbReference type="Proteomes" id="UP001055303"/>
    </source>
</evidence>
<evidence type="ECO:0000313" key="1">
    <source>
        <dbReference type="EMBL" id="GJD59363.1"/>
    </source>
</evidence>
<reference evidence="2 3" key="1">
    <citation type="submission" date="2019-06" db="EMBL/GenBank/DDBJ databases">
        <authorList>
            <person name="Rodrigo-Torres L."/>
            <person name="Arahal R. D."/>
            <person name="Lucena T."/>
        </authorList>
    </citation>
    <scope>NUCLEOTIDE SEQUENCE [LARGE SCALE GENOMIC DNA]</scope>
    <source>
        <strain evidence="2 3">SW08-7</strain>
    </source>
</reference>
<proteinExistence type="predicted"/>
<dbReference type="AlphaFoldDB" id="A0A564G6F2"/>
<sequence>MNCSGRCATPSNPAYAKLRVFIIRQPVGLLNRLTIGQCHHHVAELTSNPDGVIGVVTTKGARIQEHERVTTLAVEHYAAILFDHVNPMHQAKIDKADRHHDGMKLTLCF</sequence>
<dbReference type="EMBL" id="BPQI01000204">
    <property type="protein sequence ID" value="GJD59363.1"/>
    <property type="molecule type" value="Genomic_DNA"/>
</dbReference>
<accession>A0A564G6F2</accession>
<gene>
    <name evidence="1" type="ORF">IFDJLNFL_5291</name>
    <name evidence="2" type="ORF">MTDSW087_05902</name>
</gene>
<name>A0A564G6F2_9HYPH</name>
<keyword evidence="4" id="KW-1185">Reference proteome</keyword>
<evidence type="ECO:0000313" key="2">
    <source>
        <dbReference type="EMBL" id="VUF16145.1"/>
    </source>
</evidence>